<evidence type="ECO:0000313" key="3">
    <source>
        <dbReference type="Proteomes" id="UP000722485"/>
    </source>
</evidence>
<protein>
    <submittedName>
        <fullName evidence="2">Uncharacterized protein</fullName>
    </submittedName>
</protein>
<proteinExistence type="predicted"/>
<sequence length="147" mass="16490">MTDENLAGASEAGATTRRGIPWGTRERPAKPISNVSPVPNLADLTKDWTNDEKAMEIKMYFDPATSNLSMSYNICGLQPVIREVEGTNFLLKDENDNFYRWNSEIPGLYRLMNATTQDEALDEIIYHPILMEIQRVGHNALGVRSSG</sequence>
<dbReference type="AlphaFoldDB" id="A0A9P5HRY2"/>
<gene>
    <name evidence="2" type="ORF">G7Z17_g524</name>
</gene>
<accession>A0A9P5HRY2</accession>
<dbReference type="Proteomes" id="UP000722485">
    <property type="component" value="Unassembled WGS sequence"/>
</dbReference>
<keyword evidence="3" id="KW-1185">Reference proteome</keyword>
<organism evidence="2 3">
    <name type="scientific">Cylindrodendrum hubeiense</name>
    <dbReference type="NCBI Taxonomy" id="595255"/>
    <lineage>
        <taxon>Eukaryota</taxon>
        <taxon>Fungi</taxon>
        <taxon>Dikarya</taxon>
        <taxon>Ascomycota</taxon>
        <taxon>Pezizomycotina</taxon>
        <taxon>Sordariomycetes</taxon>
        <taxon>Hypocreomycetidae</taxon>
        <taxon>Hypocreales</taxon>
        <taxon>Nectriaceae</taxon>
        <taxon>Cylindrodendrum</taxon>
    </lineage>
</organism>
<dbReference type="OrthoDB" id="5055014at2759"/>
<evidence type="ECO:0000313" key="2">
    <source>
        <dbReference type="EMBL" id="KAF7557603.1"/>
    </source>
</evidence>
<name>A0A9P5HRY2_9HYPO</name>
<comment type="caution">
    <text evidence="2">The sequence shown here is derived from an EMBL/GenBank/DDBJ whole genome shotgun (WGS) entry which is preliminary data.</text>
</comment>
<evidence type="ECO:0000256" key="1">
    <source>
        <dbReference type="SAM" id="MobiDB-lite"/>
    </source>
</evidence>
<reference evidence="2" key="1">
    <citation type="submission" date="2020-03" db="EMBL/GenBank/DDBJ databases">
        <title>Draft Genome Sequence of Cylindrodendrum hubeiense.</title>
        <authorList>
            <person name="Buettner E."/>
            <person name="Kellner H."/>
        </authorList>
    </citation>
    <scope>NUCLEOTIDE SEQUENCE</scope>
    <source>
        <strain evidence="2">IHI 201604</strain>
    </source>
</reference>
<feature type="region of interest" description="Disordered" evidence="1">
    <location>
        <begin position="1"/>
        <end position="36"/>
    </location>
</feature>
<dbReference type="EMBL" id="JAANBB010000004">
    <property type="protein sequence ID" value="KAF7557603.1"/>
    <property type="molecule type" value="Genomic_DNA"/>
</dbReference>